<dbReference type="Proteomes" id="UP001338582">
    <property type="component" value="Chromosome 2"/>
</dbReference>
<dbReference type="KEGG" id="asau:88172563"/>
<feature type="transmembrane region" description="Helical" evidence="13">
    <location>
        <begin position="101"/>
        <end position="126"/>
    </location>
</feature>
<protein>
    <recommendedName>
        <fullName evidence="11">Rhomboid-type serine protease 2</fullName>
        <ecNumber evidence="4">3.4.21.105</ecNumber>
    </recommendedName>
    <alternativeName>
        <fullName evidence="12">Rhomboid protein 2</fullName>
    </alternativeName>
</protein>
<dbReference type="Gene3D" id="1.20.1540.10">
    <property type="entry name" value="Rhomboid-like"/>
    <property type="match status" value="1"/>
</dbReference>
<feature type="transmembrane region" description="Helical" evidence="13">
    <location>
        <begin position="138"/>
        <end position="158"/>
    </location>
</feature>
<dbReference type="InterPro" id="IPR022764">
    <property type="entry name" value="Peptidase_S54_rhomboid_dom"/>
</dbReference>
<comment type="function">
    <text evidence="10">Probable rhomboid-type serine protease that catalyzes intramembrane proteolysis.</text>
</comment>
<name>A0AAX4H7Q2_9ASCO</name>
<dbReference type="GO" id="GO:0016020">
    <property type="term" value="C:membrane"/>
    <property type="evidence" value="ECO:0007669"/>
    <property type="project" value="InterPro"/>
</dbReference>
<dbReference type="PANTHER" id="PTHR43066:SF1">
    <property type="entry name" value="RHOMBOID PROTEIN 2"/>
    <property type="match status" value="1"/>
</dbReference>
<evidence type="ECO:0000259" key="14">
    <source>
        <dbReference type="Pfam" id="PF01694"/>
    </source>
</evidence>
<evidence type="ECO:0000256" key="5">
    <source>
        <dbReference type="ARBA" id="ARBA00022670"/>
    </source>
</evidence>
<dbReference type="GO" id="GO:0005794">
    <property type="term" value="C:Golgi apparatus"/>
    <property type="evidence" value="ECO:0007669"/>
    <property type="project" value="UniProtKB-SubCell"/>
</dbReference>
<keyword evidence="9 13" id="KW-0472">Membrane</keyword>
<dbReference type="GO" id="GO:0004252">
    <property type="term" value="F:serine-type endopeptidase activity"/>
    <property type="evidence" value="ECO:0007669"/>
    <property type="project" value="InterPro"/>
</dbReference>
<comment type="similarity">
    <text evidence="3">Belongs to the peptidase S54 family.</text>
</comment>
<keyword evidence="7" id="KW-0378">Hydrolase</keyword>
<keyword evidence="16" id="KW-1185">Reference proteome</keyword>
<comment type="catalytic activity">
    <reaction evidence="1">
        <text>Cleaves type-1 transmembrane domains using a catalytic dyad composed of serine and histidine that are contributed by different transmembrane domains.</text>
        <dbReference type="EC" id="3.4.21.105"/>
    </reaction>
</comment>
<evidence type="ECO:0000256" key="13">
    <source>
        <dbReference type="SAM" id="Phobius"/>
    </source>
</evidence>
<dbReference type="PANTHER" id="PTHR43066">
    <property type="entry name" value="RHOMBOID-RELATED PROTEIN"/>
    <property type="match status" value="1"/>
</dbReference>
<sequence length="314" mass="34888">MKTLGVTQKHTPFVVSRRNPKYRAPIIDISIFHYINEYIAAHENKMWKAPTYSELKERLLQTPALSVGILIFAVLFNALLPKDSTALVLYPDSPLKLNLNALSFYIFPHVNWIHLLVNLFSLFPLLSAFEKANGTVRTGVTLNLLAVVTALMYCIPGLLLYPKAGVAGLLGIVFSLLTYFCQKEHAVTPVILLFKVAGRDVSIPTEYFQFVALFLTAVLIPSTSFFGHLAGIGAGYLLAFGYIEVLYPPLKVILFIEKKLAPGIAKLKLLVDFVSEDDAVVLRGNAYSPMFTNDIEAPASEPQTYESFERRLGT</sequence>
<reference evidence="15 16" key="1">
    <citation type="submission" date="2023-10" db="EMBL/GenBank/DDBJ databases">
        <title>Draft Genome Sequence of Candida saopaulonensis from a very Premature Infant with Sepsis.</title>
        <authorList>
            <person name="Ning Y."/>
            <person name="Dai R."/>
            <person name="Xiao M."/>
            <person name="Xu Y."/>
            <person name="Yan Q."/>
            <person name="Zhang L."/>
        </authorList>
    </citation>
    <scope>NUCLEOTIDE SEQUENCE [LARGE SCALE GENOMIC DNA]</scope>
    <source>
        <strain evidence="15 16">19XY460</strain>
    </source>
</reference>
<evidence type="ECO:0000256" key="6">
    <source>
        <dbReference type="ARBA" id="ARBA00022692"/>
    </source>
</evidence>
<evidence type="ECO:0000256" key="1">
    <source>
        <dbReference type="ARBA" id="ARBA00000156"/>
    </source>
</evidence>
<feature type="transmembrane region" description="Helical" evidence="13">
    <location>
        <begin position="226"/>
        <end position="247"/>
    </location>
</feature>
<comment type="subcellular location">
    <subcellularLocation>
        <location evidence="2">Golgi apparatus</location>
        <location evidence="2">cis-Golgi network membrane</location>
        <topology evidence="2">Multi-pass membrane protein</topology>
    </subcellularLocation>
</comment>
<evidence type="ECO:0000256" key="11">
    <source>
        <dbReference type="ARBA" id="ARBA00039804"/>
    </source>
</evidence>
<evidence type="ECO:0000256" key="8">
    <source>
        <dbReference type="ARBA" id="ARBA00022989"/>
    </source>
</evidence>
<dbReference type="EC" id="3.4.21.105" evidence="4"/>
<evidence type="ECO:0000313" key="15">
    <source>
        <dbReference type="EMBL" id="WPK24231.1"/>
    </source>
</evidence>
<accession>A0AAX4H7Q2</accession>
<dbReference type="RefSeq" id="XP_062876614.1">
    <property type="nucleotide sequence ID" value="XM_063020544.1"/>
</dbReference>
<feature type="transmembrane region" description="Helical" evidence="13">
    <location>
        <begin position="201"/>
        <end position="220"/>
    </location>
</feature>
<dbReference type="EMBL" id="CP138895">
    <property type="protein sequence ID" value="WPK24231.1"/>
    <property type="molecule type" value="Genomic_DNA"/>
</dbReference>
<dbReference type="InterPro" id="IPR035952">
    <property type="entry name" value="Rhomboid-like_sf"/>
</dbReference>
<evidence type="ECO:0000256" key="9">
    <source>
        <dbReference type="ARBA" id="ARBA00023136"/>
    </source>
</evidence>
<dbReference type="AlphaFoldDB" id="A0AAX4H7Q2"/>
<gene>
    <name evidence="15" type="ORF">PUMCH_001498</name>
</gene>
<evidence type="ECO:0000313" key="16">
    <source>
        <dbReference type="Proteomes" id="UP001338582"/>
    </source>
</evidence>
<organism evidence="15 16">
    <name type="scientific">Australozyma saopauloensis</name>
    <dbReference type="NCBI Taxonomy" id="291208"/>
    <lineage>
        <taxon>Eukaryota</taxon>
        <taxon>Fungi</taxon>
        <taxon>Dikarya</taxon>
        <taxon>Ascomycota</taxon>
        <taxon>Saccharomycotina</taxon>
        <taxon>Pichiomycetes</taxon>
        <taxon>Metschnikowiaceae</taxon>
        <taxon>Australozyma</taxon>
    </lineage>
</organism>
<proteinExistence type="inferred from homology"/>
<feature type="domain" description="Peptidase S54 rhomboid" evidence="14">
    <location>
        <begin position="102"/>
        <end position="242"/>
    </location>
</feature>
<dbReference type="Pfam" id="PF01694">
    <property type="entry name" value="Rhomboid"/>
    <property type="match status" value="1"/>
</dbReference>
<evidence type="ECO:0000256" key="10">
    <source>
        <dbReference type="ARBA" id="ARBA00037147"/>
    </source>
</evidence>
<evidence type="ECO:0000256" key="2">
    <source>
        <dbReference type="ARBA" id="ARBA00004257"/>
    </source>
</evidence>
<evidence type="ECO:0000256" key="7">
    <source>
        <dbReference type="ARBA" id="ARBA00022801"/>
    </source>
</evidence>
<evidence type="ECO:0000256" key="3">
    <source>
        <dbReference type="ARBA" id="ARBA00009045"/>
    </source>
</evidence>
<evidence type="ECO:0000256" key="12">
    <source>
        <dbReference type="ARBA" id="ARBA00042081"/>
    </source>
</evidence>
<dbReference type="GO" id="GO:0006508">
    <property type="term" value="P:proteolysis"/>
    <property type="evidence" value="ECO:0007669"/>
    <property type="project" value="UniProtKB-KW"/>
</dbReference>
<dbReference type="GeneID" id="88172563"/>
<feature type="transmembrane region" description="Helical" evidence="13">
    <location>
        <begin position="64"/>
        <end position="81"/>
    </location>
</feature>
<evidence type="ECO:0000256" key="4">
    <source>
        <dbReference type="ARBA" id="ARBA00013039"/>
    </source>
</evidence>
<keyword evidence="8 13" id="KW-1133">Transmembrane helix</keyword>
<dbReference type="SUPFAM" id="SSF144091">
    <property type="entry name" value="Rhomboid-like"/>
    <property type="match status" value="1"/>
</dbReference>
<keyword evidence="6 13" id="KW-0812">Transmembrane</keyword>
<keyword evidence="5" id="KW-0645">Protease</keyword>